<dbReference type="InterPro" id="IPR004179">
    <property type="entry name" value="Sec63-dom"/>
</dbReference>
<dbReference type="KEGG" id="ath:AT3G28870"/>
<feature type="domain" description="Histone deacetylase interacting" evidence="1">
    <location>
        <begin position="111"/>
        <end position="193"/>
    </location>
</feature>
<proteinExistence type="predicted"/>
<organism evidence="4 5">
    <name type="scientific">Arabidopsis thaliana</name>
    <name type="common">Mouse-ear cress</name>
    <dbReference type="NCBI Taxonomy" id="3702"/>
    <lineage>
        <taxon>Eukaryota</taxon>
        <taxon>Viridiplantae</taxon>
        <taxon>Streptophyta</taxon>
        <taxon>Embryophyta</taxon>
        <taxon>Tracheophyta</taxon>
        <taxon>Spermatophyta</taxon>
        <taxon>Magnoliopsida</taxon>
        <taxon>eudicotyledons</taxon>
        <taxon>Gunneridae</taxon>
        <taxon>Pentapetalae</taxon>
        <taxon>rosids</taxon>
        <taxon>malvids</taxon>
        <taxon>Brassicales</taxon>
        <taxon>Brassicaceae</taxon>
        <taxon>Camelineae</taxon>
        <taxon>Arabidopsis</taxon>
    </lineage>
</organism>
<dbReference type="GeneID" id="822521"/>
<evidence type="ECO:0000313" key="3">
    <source>
        <dbReference type="Araport" id="AT3G28870"/>
    </source>
</evidence>
<accession>A0A654FI30</accession>
<dbReference type="InterPro" id="IPR013194">
    <property type="entry name" value="HDAC_interact_dom"/>
</dbReference>
<protein>
    <recommendedName>
        <fullName evidence="6">Histone deacetylase interacting domain-containing protein</fullName>
    </recommendedName>
</protein>
<reference evidence="4 5" key="1">
    <citation type="submission" date="2019-11" db="EMBL/GenBank/DDBJ databases">
        <authorList>
            <person name="Jiao W.-B."/>
            <person name="Schneeberger K."/>
        </authorList>
    </citation>
    <scope>NUCLEOTIDE SEQUENCE [LARGE SCALE GENOMIC DNA]</scope>
    <source>
        <strain evidence="5">cv. An-1</strain>
    </source>
</reference>
<dbReference type="Pfam" id="PF02889">
    <property type="entry name" value="Sec63"/>
    <property type="match status" value="1"/>
</dbReference>
<dbReference type="Gene3D" id="2.60.40.150">
    <property type="entry name" value="C2 domain"/>
    <property type="match status" value="1"/>
</dbReference>
<dbReference type="RefSeq" id="NP_189529.1">
    <property type="nucleotide sequence ID" value="NM_113808.1"/>
</dbReference>
<evidence type="ECO:0000313" key="4">
    <source>
        <dbReference type="EMBL" id="VYS58951.1"/>
    </source>
</evidence>
<evidence type="ECO:0008006" key="6">
    <source>
        <dbReference type="Google" id="ProtNLM"/>
    </source>
</evidence>
<dbReference type="SMART" id="SM00761">
    <property type="entry name" value="HDAC_interact"/>
    <property type="match status" value="1"/>
</dbReference>
<sequence length="355" mass="40903">MADADEKMKTIGMNQSPWEQTRFRSLIQEFNFRVLGIPELTRDLMRLKDNILNRKINADKQEENPNLNDPKMRPRIRIRSKLVDNPKDRLEAKQKLTELLKALEERLTRSELRVYTNLCKDLKSQIAYGDKEDEAVTRVKGHKNLTDIEEDMYKWEDEMFEVDMLMRVLTSAVESAKEVIKGEMELKDLGAKFYRCVEMLYGEDMFETVTEDHQRALPMILSRLKQKLRHVTTARERLKPLWKQTIEKLSTNQRGSTISSEDNNNLVLECNFISKPDGDSGHVGAGLYASAAPSLHKGLGQELKAKVKLDFTVPSEPGEKSYTLYFMCDSYLGCDQEYSFSVDDKGSGVGDHMEE</sequence>
<dbReference type="PANTHER" id="PTHR12346">
    <property type="entry name" value="SIN3B-RELATED"/>
    <property type="match status" value="1"/>
</dbReference>
<evidence type="ECO:0000313" key="5">
    <source>
        <dbReference type="Proteomes" id="UP000426265"/>
    </source>
</evidence>
<dbReference type="PANTHER" id="PTHR12346:SF23">
    <property type="entry name" value="PAIRED AMPHIPATHIC HELIX SIN3-LIKE PROTEIN-RELATED"/>
    <property type="match status" value="1"/>
</dbReference>
<dbReference type="AlphaFoldDB" id="A0A654FI30"/>
<dbReference type="EMBL" id="CACRSJ010000106">
    <property type="protein sequence ID" value="VYS58951.1"/>
    <property type="molecule type" value="Genomic_DNA"/>
</dbReference>
<dbReference type="ExpressionAtlas" id="A0A654FI30">
    <property type="expression patterns" value="differential"/>
</dbReference>
<name>A0A654FI30_ARATH</name>
<feature type="domain" description="SEC63" evidence="2">
    <location>
        <begin position="8"/>
        <end position="342"/>
    </location>
</feature>
<dbReference type="InterPro" id="IPR014756">
    <property type="entry name" value="Ig_E-set"/>
</dbReference>
<dbReference type="OMA" id="KNSRWKQ"/>
<evidence type="ECO:0000259" key="1">
    <source>
        <dbReference type="SMART" id="SM00761"/>
    </source>
</evidence>
<dbReference type="GO" id="GO:0003714">
    <property type="term" value="F:transcription corepressor activity"/>
    <property type="evidence" value="ECO:0007669"/>
    <property type="project" value="InterPro"/>
</dbReference>
<dbReference type="SMR" id="A0A654FI30"/>
<dbReference type="SMART" id="SM00973">
    <property type="entry name" value="Sec63"/>
    <property type="match status" value="1"/>
</dbReference>
<dbReference type="Proteomes" id="UP000426265">
    <property type="component" value="Unassembled WGS sequence"/>
</dbReference>
<dbReference type="Araport" id="AT3G28870"/>
<gene>
    <name evidence="3" type="ordered locus">At3g28870</name>
    <name evidence="4" type="ORF">AN1_LOCUS14395</name>
</gene>
<evidence type="ECO:0000259" key="2">
    <source>
        <dbReference type="SMART" id="SM00973"/>
    </source>
</evidence>
<dbReference type="InterPro" id="IPR035892">
    <property type="entry name" value="C2_domain_sf"/>
</dbReference>
<dbReference type="SUPFAM" id="SSF81296">
    <property type="entry name" value="E set domains"/>
    <property type="match status" value="1"/>
</dbReference>
<dbReference type="InterPro" id="IPR039774">
    <property type="entry name" value="Sin3-like"/>
</dbReference>